<proteinExistence type="predicted"/>
<evidence type="ECO:0000256" key="1">
    <source>
        <dbReference type="SAM" id="Phobius"/>
    </source>
</evidence>
<dbReference type="Proteomes" id="UP000036270">
    <property type="component" value="Unassembled WGS sequence"/>
</dbReference>
<dbReference type="PATRIC" id="fig|67855.3.peg.22"/>
<comment type="caution">
    <text evidence="3">The sequence shown here is derived from an EMBL/GenBank/DDBJ whole genome shotgun (WGS) entry which is preliminary data.</text>
</comment>
<accession>A0A0J5P8J3</accession>
<dbReference type="EMBL" id="JWIZ01000001">
    <property type="protein sequence ID" value="KMK52571.1"/>
    <property type="molecule type" value="Genomic_DNA"/>
</dbReference>
<dbReference type="PROSITE" id="PS00028">
    <property type="entry name" value="ZINC_FINGER_C2H2_1"/>
    <property type="match status" value="1"/>
</dbReference>
<dbReference type="STRING" id="67855.RO21_00100"/>
<keyword evidence="4" id="KW-1185">Reference proteome</keyword>
<feature type="transmembrane region" description="Helical" evidence="1">
    <location>
        <begin position="56"/>
        <end position="74"/>
    </location>
</feature>
<feature type="domain" description="C2H2-type" evidence="2">
    <location>
        <begin position="6"/>
        <end position="28"/>
    </location>
</feature>
<name>A0A0J5P8J3_9PAST</name>
<dbReference type="RefSeq" id="WP_047975766.1">
    <property type="nucleotide sequence ID" value="NZ_JWIZ01000001.1"/>
</dbReference>
<organism evidence="3 4">
    <name type="scientific">Muribacter muris</name>
    <dbReference type="NCBI Taxonomy" id="67855"/>
    <lineage>
        <taxon>Bacteria</taxon>
        <taxon>Pseudomonadati</taxon>
        <taxon>Pseudomonadota</taxon>
        <taxon>Gammaproteobacteria</taxon>
        <taxon>Pasteurellales</taxon>
        <taxon>Pasteurellaceae</taxon>
        <taxon>Muribacter</taxon>
    </lineage>
</organism>
<gene>
    <name evidence="3" type="ORF">RO21_00100</name>
</gene>
<keyword evidence="1" id="KW-0812">Transmembrane</keyword>
<sequence>MALHHCPECRRKISQAAKLCPHCGFSFHETDLARYRQLLEQRSLANQEINRRSVKLHLVWLAVFAAVIGLASWWHHY</sequence>
<keyword evidence="1" id="KW-1133">Transmembrane helix</keyword>
<reference evidence="3 4" key="1">
    <citation type="submission" date="2014-12" db="EMBL/GenBank/DDBJ databases">
        <title>Reclassification of Actinobacillus muris as Muribacter muris.</title>
        <authorList>
            <person name="Christensen H."/>
            <person name="Nicklas W."/>
            <person name="Bisgaard M."/>
        </authorList>
    </citation>
    <scope>NUCLEOTIDE SEQUENCE [LARGE SCALE GENOMIC DNA]</scope>
    <source>
        <strain evidence="3 4">Ackerman80-443D</strain>
    </source>
</reference>
<evidence type="ECO:0000313" key="3">
    <source>
        <dbReference type="EMBL" id="KMK52571.1"/>
    </source>
</evidence>
<dbReference type="InterPro" id="IPR013087">
    <property type="entry name" value="Znf_C2H2_type"/>
</dbReference>
<dbReference type="InterPro" id="IPR018886">
    <property type="entry name" value="UPF0547"/>
</dbReference>
<dbReference type="Pfam" id="PF10571">
    <property type="entry name" value="UPF0547"/>
    <property type="match status" value="1"/>
</dbReference>
<dbReference type="AlphaFoldDB" id="A0A0J5P8J3"/>
<keyword evidence="1" id="KW-0472">Membrane</keyword>
<evidence type="ECO:0000259" key="2">
    <source>
        <dbReference type="PROSITE" id="PS00028"/>
    </source>
</evidence>
<protein>
    <submittedName>
        <fullName evidence="3">Membrane protein</fullName>
    </submittedName>
</protein>
<evidence type="ECO:0000313" key="4">
    <source>
        <dbReference type="Proteomes" id="UP000036270"/>
    </source>
</evidence>